<dbReference type="Proteomes" id="UP000317778">
    <property type="component" value="Unassembled WGS sequence"/>
</dbReference>
<dbReference type="EMBL" id="NJBO01000007">
    <property type="protein sequence ID" value="TKJ43028.1"/>
    <property type="molecule type" value="Genomic_DNA"/>
</dbReference>
<reference evidence="1 2" key="1">
    <citation type="submission" date="2017-06" db="EMBL/GenBank/DDBJ databases">
        <title>Novel microbial phyla capable of carbon fixation and sulfur reduction in deep-sea sediments.</title>
        <authorList>
            <person name="Huang J."/>
            <person name="Baker B."/>
            <person name="Wang Y."/>
        </authorList>
    </citation>
    <scope>NUCLEOTIDE SEQUENCE [LARGE SCALE GENOMIC DNA]</scope>
    <source>
        <strain evidence="1">B3_TA06</strain>
    </source>
</reference>
<evidence type="ECO:0000313" key="2">
    <source>
        <dbReference type="Proteomes" id="UP000317778"/>
    </source>
</evidence>
<evidence type="ECO:0000313" key="1">
    <source>
        <dbReference type="EMBL" id="TKJ43028.1"/>
    </source>
</evidence>
<comment type="caution">
    <text evidence="1">The sequence shown here is derived from an EMBL/GenBank/DDBJ whole genome shotgun (WGS) entry which is preliminary data.</text>
</comment>
<name>A0A532V760_UNCT6</name>
<sequence length="509" mass="59307">MQSQEGKVVNRKAEKAILELNNIVLGSLHTQDYGTYDYAVKALVELTFAIEEKCGYLKPGMDETRLHNMVFQKLHDVAIEAINNVRAIRQILHELERTGFNTVKKYQPSTLRNITDFIRTIDTLEKRNSDAELIISTRCDEVSFNLINAISMQDLRNVTPVDRRNRFQNNFNALIKQTMELYENRLDNEWENWKIHININRMRTDKLMEKFVGEDTYIYSYFILPHYCKYIPILIEHEDPVGSQIFRATIQKLTPSKIKDDKDGLIVSRTLKELKPYSEEYLANQEWNHFWNWFLSLGVKAGSYAIGKGDLELFHTALDGYEHAIYSDNINIDTFTILVGGLINQTSSLADEDAWTQELALKASRTLDVTAKHTLALQKYPSGILVSLWQNIKTLVEIFIKLCYKKNWTVTILNQLDNFFAYIMTAYAEGRLRDLPPLEDALKYRWLTVAITRSWTYDPPAQNLFQFFSNYNKKNKFLEQYEEACNLATRLEIPQNILDELKKPIESDS</sequence>
<accession>A0A532V760</accession>
<protein>
    <submittedName>
        <fullName evidence="1">Uncharacterized protein</fullName>
    </submittedName>
</protein>
<proteinExistence type="predicted"/>
<dbReference type="AlphaFoldDB" id="A0A532V760"/>
<gene>
    <name evidence="1" type="ORF">CEE36_05960</name>
</gene>
<organism evidence="1 2">
    <name type="scientific">candidate division TA06 bacterium B3_TA06</name>
    <dbReference type="NCBI Taxonomy" id="2012487"/>
    <lineage>
        <taxon>Bacteria</taxon>
        <taxon>Bacteria division TA06</taxon>
    </lineage>
</organism>